<dbReference type="AlphaFoldDB" id="A0A1Y1SFE6"/>
<gene>
    <name evidence="6" type="primary">xseB</name>
    <name evidence="8" type="ORF">ATO7_00915</name>
</gene>
<dbReference type="EC" id="3.1.11.6" evidence="6"/>
<proteinExistence type="inferred from homology"/>
<keyword evidence="7" id="KW-0175">Coiled coil</keyword>
<dbReference type="RefSeq" id="WP_083559040.1">
    <property type="nucleotide sequence ID" value="NZ_AQQV01000001.1"/>
</dbReference>
<dbReference type="PANTHER" id="PTHR34137">
    <property type="entry name" value="EXODEOXYRIBONUCLEASE 7 SMALL SUBUNIT"/>
    <property type="match status" value="1"/>
</dbReference>
<comment type="catalytic activity">
    <reaction evidence="6">
        <text>Exonucleolytic cleavage in either 5'- to 3'- or 3'- to 5'-direction to yield nucleoside 5'-phosphates.</text>
        <dbReference type="EC" id="3.1.11.6"/>
    </reaction>
</comment>
<evidence type="ECO:0000256" key="3">
    <source>
        <dbReference type="ARBA" id="ARBA00022722"/>
    </source>
</evidence>
<name>A0A1Y1SFE6_9GAMM</name>
<evidence type="ECO:0000256" key="6">
    <source>
        <dbReference type="HAMAP-Rule" id="MF_00337"/>
    </source>
</evidence>
<dbReference type="Pfam" id="PF02609">
    <property type="entry name" value="Exonuc_VII_S"/>
    <property type="match status" value="1"/>
</dbReference>
<dbReference type="InterPro" id="IPR037004">
    <property type="entry name" value="Exonuc_VII_ssu_sf"/>
</dbReference>
<evidence type="ECO:0000256" key="4">
    <source>
        <dbReference type="ARBA" id="ARBA00022801"/>
    </source>
</evidence>
<dbReference type="NCBIfam" id="NF002140">
    <property type="entry name" value="PRK00977.1-4"/>
    <property type="match status" value="1"/>
</dbReference>
<feature type="coiled-coil region" evidence="7">
    <location>
        <begin position="1"/>
        <end position="66"/>
    </location>
</feature>
<evidence type="ECO:0000256" key="2">
    <source>
        <dbReference type="ARBA" id="ARBA00022490"/>
    </source>
</evidence>
<sequence>MPADNATLDQFEKKLAELEELVQALESGDAPLEQAVQHFERGMALSKSCEALLKQAELKVQQLTQSTDGEAVLQDMDNGTTDS</sequence>
<dbReference type="GO" id="GO:0008855">
    <property type="term" value="F:exodeoxyribonuclease VII activity"/>
    <property type="evidence" value="ECO:0007669"/>
    <property type="project" value="UniProtKB-UniRule"/>
</dbReference>
<accession>A0A1Y1SFE6</accession>
<dbReference type="HAMAP" id="MF_00337">
    <property type="entry name" value="Exonuc_7_S"/>
    <property type="match status" value="1"/>
</dbReference>
<keyword evidence="9" id="KW-1185">Reference proteome</keyword>
<dbReference type="OrthoDB" id="9801128at2"/>
<evidence type="ECO:0000313" key="9">
    <source>
        <dbReference type="Proteomes" id="UP000192342"/>
    </source>
</evidence>
<dbReference type="GO" id="GO:0005829">
    <property type="term" value="C:cytosol"/>
    <property type="evidence" value="ECO:0007669"/>
    <property type="project" value="TreeGrafter"/>
</dbReference>
<dbReference type="STRING" id="1317117.ATO7_00915"/>
<comment type="caution">
    <text evidence="8">The sequence shown here is derived from an EMBL/GenBank/DDBJ whole genome shotgun (WGS) entry which is preliminary data.</text>
</comment>
<dbReference type="Proteomes" id="UP000192342">
    <property type="component" value="Unassembled WGS sequence"/>
</dbReference>
<evidence type="ECO:0000256" key="5">
    <source>
        <dbReference type="ARBA" id="ARBA00022839"/>
    </source>
</evidence>
<dbReference type="InterPro" id="IPR003761">
    <property type="entry name" value="Exonuc_VII_S"/>
</dbReference>
<dbReference type="EMBL" id="AQQV01000001">
    <property type="protein sequence ID" value="ORE88392.1"/>
    <property type="molecule type" value="Genomic_DNA"/>
</dbReference>
<protein>
    <recommendedName>
        <fullName evidence="6">Exodeoxyribonuclease 7 small subunit</fullName>
        <ecNumber evidence="6">3.1.11.6</ecNumber>
    </recommendedName>
    <alternativeName>
        <fullName evidence="6">Exodeoxyribonuclease VII small subunit</fullName>
        <shortName evidence="6">Exonuclease VII small subunit</shortName>
    </alternativeName>
</protein>
<evidence type="ECO:0000313" key="8">
    <source>
        <dbReference type="EMBL" id="ORE88392.1"/>
    </source>
</evidence>
<dbReference type="Gene3D" id="1.10.287.1040">
    <property type="entry name" value="Exonuclease VII, small subunit"/>
    <property type="match status" value="1"/>
</dbReference>
<dbReference type="SUPFAM" id="SSF116842">
    <property type="entry name" value="XseB-like"/>
    <property type="match status" value="1"/>
</dbReference>
<evidence type="ECO:0000256" key="7">
    <source>
        <dbReference type="SAM" id="Coils"/>
    </source>
</evidence>
<dbReference type="NCBIfam" id="TIGR01280">
    <property type="entry name" value="xseB"/>
    <property type="match status" value="1"/>
</dbReference>
<evidence type="ECO:0000256" key="1">
    <source>
        <dbReference type="ARBA" id="ARBA00009998"/>
    </source>
</evidence>
<organism evidence="8 9">
    <name type="scientific">Oceanococcus atlanticus</name>
    <dbReference type="NCBI Taxonomy" id="1317117"/>
    <lineage>
        <taxon>Bacteria</taxon>
        <taxon>Pseudomonadati</taxon>
        <taxon>Pseudomonadota</taxon>
        <taxon>Gammaproteobacteria</taxon>
        <taxon>Chromatiales</taxon>
        <taxon>Oceanococcaceae</taxon>
        <taxon>Oceanococcus</taxon>
    </lineage>
</organism>
<dbReference type="GO" id="GO:0006308">
    <property type="term" value="P:DNA catabolic process"/>
    <property type="evidence" value="ECO:0007669"/>
    <property type="project" value="UniProtKB-UniRule"/>
</dbReference>
<keyword evidence="5 6" id="KW-0269">Exonuclease</keyword>
<dbReference type="GO" id="GO:0009318">
    <property type="term" value="C:exodeoxyribonuclease VII complex"/>
    <property type="evidence" value="ECO:0007669"/>
    <property type="project" value="UniProtKB-UniRule"/>
</dbReference>
<dbReference type="PANTHER" id="PTHR34137:SF1">
    <property type="entry name" value="EXODEOXYRIBONUCLEASE 7 SMALL SUBUNIT"/>
    <property type="match status" value="1"/>
</dbReference>
<comment type="subcellular location">
    <subcellularLocation>
        <location evidence="6">Cytoplasm</location>
    </subcellularLocation>
</comment>
<comment type="similarity">
    <text evidence="1 6">Belongs to the XseB family.</text>
</comment>
<keyword evidence="4 6" id="KW-0378">Hydrolase</keyword>
<comment type="subunit">
    <text evidence="6">Heterooligomer composed of large and small subunits.</text>
</comment>
<keyword evidence="3 6" id="KW-0540">Nuclease</keyword>
<comment type="function">
    <text evidence="6">Bidirectionally degrades single-stranded DNA into large acid-insoluble oligonucleotides, which are then degraded further into small acid-soluble oligonucleotides.</text>
</comment>
<keyword evidence="2 6" id="KW-0963">Cytoplasm</keyword>
<reference evidence="8 9" key="1">
    <citation type="submission" date="2013-04" db="EMBL/GenBank/DDBJ databases">
        <title>Oceanococcus atlanticus 22II-S10r2 Genome Sequencing.</title>
        <authorList>
            <person name="Lai Q."/>
            <person name="Li G."/>
            <person name="Shao Z."/>
        </authorList>
    </citation>
    <scope>NUCLEOTIDE SEQUENCE [LARGE SCALE GENOMIC DNA]</scope>
    <source>
        <strain evidence="8 9">22II-S10r2</strain>
    </source>
</reference>